<reference evidence="1 2" key="1">
    <citation type="journal article" date="2022" name="Res Sq">
        <title>Evolution of multicellular longitudinally dividing oral cavity symbionts (Neisseriaceae).</title>
        <authorList>
            <person name="Nyongesa S."/>
            <person name="Weber P."/>
            <person name="Bernet E."/>
            <person name="Pullido F."/>
            <person name="Nieckarz M."/>
            <person name="Delaby M."/>
            <person name="Nieves C."/>
            <person name="Viehboeck T."/>
            <person name="Krause N."/>
            <person name="Rivera-Millot A."/>
            <person name="Nakamura A."/>
            <person name="Vischer N."/>
            <person name="VanNieuwenhze M."/>
            <person name="Brun Y."/>
            <person name="Cava F."/>
            <person name="Bulgheresi S."/>
            <person name="Veyrier F."/>
        </authorList>
    </citation>
    <scope>NUCLEOTIDE SEQUENCE [LARGE SCALE GENOMIC DNA]</scope>
    <source>
        <strain evidence="1 2">CCUG 63373m</strain>
    </source>
</reference>
<dbReference type="PANTHER" id="PTHR21015">
    <property type="entry name" value="UDP-N-ACETYLGLUCOSAMINE--N-ACETYLMURAMYL-(PENTAPEPTIDE) PYROPHOSPHORYL-UNDECAPRENOL N-ACETYLGLUCOSAMINE TRANSFERASE 1"/>
    <property type="match status" value="1"/>
</dbReference>
<organism evidence="1 2">
    <name type="scientific">Uruburuella testudinis</name>
    <dbReference type="NCBI Taxonomy" id="1282863"/>
    <lineage>
        <taxon>Bacteria</taxon>
        <taxon>Pseudomonadati</taxon>
        <taxon>Pseudomonadota</taxon>
        <taxon>Betaproteobacteria</taxon>
        <taxon>Neisseriales</taxon>
        <taxon>Neisseriaceae</taxon>
        <taxon>Uruburuella</taxon>
    </lineage>
</organism>
<dbReference type="EMBL" id="CP091508">
    <property type="protein sequence ID" value="UOO81935.1"/>
    <property type="molecule type" value="Genomic_DNA"/>
</dbReference>
<evidence type="ECO:0000313" key="1">
    <source>
        <dbReference type="EMBL" id="UOO81935.1"/>
    </source>
</evidence>
<dbReference type="Proteomes" id="UP000829817">
    <property type="component" value="Chromosome"/>
</dbReference>
<dbReference type="PANTHER" id="PTHR21015:SF22">
    <property type="entry name" value="GLYCOSYLTRANSFERASE"/>
    <property type="match status" value="1"/>
</dbReference>
<dbReference type="Pfam" id="PF13528">
    <property type="entry name" value="Glyco_trans_1_3"/>
    <property type="match status" value="2"/>
</dbReference>
<gene>
    <name evidence="1" type="ORF">LVJ83_00185</name>
</gene>
<sequence>MRILYGVQATGNGHITRARAMLPALRAQGIHVDFVFSGRERHHYFDMEAFGRYRCFQGFTYNMHKGRVRWPQTLADARPGAFIGDVCRLDLRRYDWVLTDFEPVSAWAAKLQGVPSVGLAHQYALRYPLPGTPALPLLRWSISAFAPAQYYLGVHWQPFDAPVLPPLIQAGNTTLSDDGFILVYLPFESLTFVCRWLKPFTRHRFRIYAATPYAFDEAAHIEVRPLSRQAFPLDLAHCSGIICNTGFGLCSEAMAAGKKILTRPLQNQIEQQSNATVLQQMGRATVMTDFDDEVLTQWLAQAAATQTLFPDPAPAVAQWLAGGCRTPVQQVADSVWQHAGTAAQGLEPFKAV</sequence>
<evidence type="ECO:0008006" key="3">
    <source>
        <dbReference type="Google" id="ProtNLM"/>
    </source>
</evidence>
<accession>A0ABY4DSD0</accession>
<dbReference type="RefSeq" id="WP_244785197.1">
    <property type="nucleotide sequence ID" value="NZ_CP091508.1"/>
</dbReference>
<protein>
    <recommendedName>
        <fullName evidence="3">Glycosyltransferase</fullName>
    </recommendedName>
</protein>
<evidence type="ECO:0000313" key="2">
    <source>
        <dbReference type="Proteomes" id="UP000829817"/>
    </source>
</evidence>
<name>A0ABY4DSD0_9NEIS</name>
<proteinExistence type="predicted"/>
<dbReference type="Gene3D" id="3.40.50.2000">
    <property type="entry name" value="Glycogen Phosphorylase B"/>
    <property type="match status" value="1"/>
</dbReference>
<keyword evidence="2" id="KW-1185">Reference proteome</keyword>
<dbReference type="SUPFAM" id="SSF53756">
    <property type="entry name" value="UDP-Glycosyltransferase/glycogen phosphorylase"/>
    <property type="match status" value="1"/>
</dbReference>